<dbReference type="PANTHER" id="PTHR30574">
    <property type="entry name" value="INNER MEMBRANE PROTEIN YEDE"/>
    <property type="match status" value="1"/>
</dbReference>
<protein>
    <recommendedName>
        <fullName evidence="11">Sulphur transport domain-containing protein</fullName>
    </recommendedName>
</protein>
<dbReference type="GO" id="GO:0005886">
    <property type="term" value="C:plasma membrane"/>
    <property type="evidence" value="ECO:0007669"/>
    <property type="project" value="UniProtKB-SubCell"/>
</dbReference>
<evidence type="ECO:0000256" key="9">
    <source>
        <dbReference type="SAM" id="Phobius"/>
    </source>
</evidence>
<comment type="caution">
    <text evidence="10">The sequence shown here is derived from an EMBL/GenBank/DDBJ whole genome shotgun (WGS) entry which is preliminary data.</text>
</comment>
<accession>A0A8J4M642</accession>
<keyword evidence="7 9" id="KW-0472">Membrane</keyword>
<organism evidence="10">
    <name type="scientific">Acidicaldus sp</name>
    <dbReference type="NCBI Taxonomy" id="1872105"/>
    <lineage>
        <taxon>Bacteria</taxon>
        <taxon>Pseudomonadati</taxon>
        <taxon>Pseudomonadota</taxon>
        <taxon>Alphaproteobacteria</taxon>
        <taxon>Acetobacterales</taxon>
        <taxon>Acetobacteraceae</taxon>
        <taxon>Acidicaldus</taxon>
    </lineage>
</organism>
<evidence type="ECO:0000256" key="6">
    <source>
        <dbReference type="ARBA" id="ARBA00022989"/>
    </source>
</evidence>
<dbReference type="Pfam" id="PF04143">
    <property type="entry name" value="Sulf_transp"/>
    <property type="match status" value="1"/>
</dbReference>
<dbReference type="AlphaFoldDB" id="A0A8J4M642"/>
<evidence type="ECO:0000256" key="8">
    <source>
        <dbReference type="ARBA" id="ARBA00035655"/>
    </source>
</evidence>
<name>A0A8J4M642_9PROT</name>
<evidence type="ECO:0000256" key="1">
    <source>
        <dbReference type="ARBA" id="ARBA00004429"/>
    </source>
</evidence>
<comment type="similarity">
    <text evidence="8">Belongs to the TsuA/YedE (TC 9.B.102) family.</text>
</comment>
<reference evidence="10" key="1">
    <citation type="journal article" date="2020" name="mSystems">
        <title>Genome- and Community-Level Interaction Insights into Carbon Utilization and Element Cycling Functions of Hydrothermarchaeota in Hydrothermal Sediment.</title>
        <authorList>
            <person name="Zhou Z."/>
            <person name="Liu Y."/>
            <person name="Xu W."/>
            <person name="Pan J."/>
            <person name="Luo Z.H."/>
            <person name="Li M."/>
        </authorList>
    </citation>
    <scope>NUCLEOTIDE SEQUENCE</scope>
    <source>
        <strain evidence="10">SpSt-997</strain>
    </source>
</reference>
<evidence type="ECO:0000256" key="3">
    <source>
        <dbReference type="ARBA" id="ARBA00022475"/>
    </source>
</evidence>
<keyword evidence="4" id="KW-0997">Cell inner membrane</keyword>
<keyword evidence="6 9" id="KW-1133">Transmembrane helix</keyword>
<keyword evidence="5 9" id="KW-0812">Transmembrane</keyword>
<comment type="subcellular location">
    <subcellularLocation>
        <location evidence="1">Cell inner membrane</location>
        <topology evidence="1">Multi-pass membrane protein</topology>
    </subcellularLocation>
</comment>
<dbReference type="InterPro" id="IPR007272">
    <property type="entry name" value="Sulf_transp_TsuA/YedE"/>
</dbReference>
<keyword evidence="2" id="KW-0813">Transport</keyword>
<proteinExistence type="inferred from homology"/>
<keyword evidence="3" id="KW-1003">Cell membrane</keyword>
<evidence type="ECO:0008006" key="11">
    <source>
        <dbReference type="Google" id="ProtNLM"/>
    </source>
</evidence>
<feature type="transmembrane region" description="Helical" evidence="9">
    <location>
        <begin position="110"/>
        <end position="130"/>
    </location>
</feature>
<sequence length="173" mass="18186">MNVQPARGASAASLQPMLAWWAVGVTLAVLEFVVFATQDRGIGAATSYSYLAALVWPPLRNASWARIAPHGAWEGWFLLGGFLGAWAMARARRRAQGAAWAARSPARPSGRRLTGAFLGGFLLILGARLADGCTSGHILSGGIQLAVSSLWFAGFAILGGVLTVRVLRARGLS</sequence>
<evidence type="ECO:0000256" key="2">
    <source>
        <dbReference type="ARBA" id="ARBA00022448"/>
    </source>
</evidence>
<feature type="transmembrane region" description="Helical" evidence="9">
    <location>
        <begin position="150"/>
        <end position="167"/>
    </location>
</feature>
<feature type="transmembrane region" description="Helical" evidence="9">
    <location>
        <begin position="71"/>
        <end position="89"/>
    </location>
</feature>
<evidence type="ECO:0000256" key="7">
    <source>
        <dbReference type="ARBA" id="ARBA00023136"/>
    </source>
</evidence>
<evidence type="ECO:0000313" key="10">
    <source>
        <dbReference type="EMBL" id="HGC42882.1"/>
    </source>
</evidence>
<feature type="transmembrane region" description="Helical" evidence="9">
    <location>
        <begin position="18"/>
        <end position="35"/>
    </location>
</feature>
<evidence type="ECO:0000256" key="5">
    <source>
        <dbReference type="ARBA" id="ARBA00022692"/>
    </source>
</evidence>
<dbReference type="EMBL" id="DTQM01000122">
    <property type="protein sequence ID" value="HGC42882.1"/>
    <property type="molecule type" value="Genomic_DNA"/>
</dbReference>
<gene>
    <name evidence="10" type="ORF">ENY07_06645</name>
</gene>
<dbReference type="PANTHER" id="PTHR30574:SF1">
    <property type="entry name" value="SULPHUR TRANSPORT DOMAIN-CONTAINING PROTEIN"/>
    <property type="match status" value="1"/>
</dbReference>
<evidence type="ECO:0000256" key="4">
    <source>
        <dbReference type="ARBA" id="ARBA00022519"/>
    </source>
</evidence>